<evidence type="ECO:0000256" key="1">
    <source>
        <dbReference type="SAM" id="MobiDB-lite"/>
    </source>
</evidence>
<keyword evidence="3" id="KW-1185">Reference proteome</keyword>
<sequence>MPVQLDGGQLKGGAPRVVWFTSESDPLMVSARSTAQDLAKEGRPAHLVWNPCTGEAIQMLPATRAACLLADPVRGEGRTCVQIMVVGLVREPFTSGPLNGLDAIMRWLDGWGIPRRWPAGPPLPAPQSYHADRHRRPWAKGGHFGASQVPGSMLPDPGDLDIRRITGQDTPVVEIPRPRTPAISPAGQSRLLAHDLSKTSQPLLTPGAV</sequence>
<protein>
    <submittedName>
        <fullName evidence="2">Uncharacterized protein</fullName>
    </submittedName>
</protein>
<proteinExistence type="predicted"/>
<gene>
    <name evidence="2" type="ordered locus">Tcur_1258</name>
</gene>
<evidence type="ECO:0000313" key="3">
    <source>
        <dbReference type="Proteomes" id="UP000001918"/>
    </source>
</evidence>
<dbReference type="eggNOG" id="ENOG50340ZT">
    <property type="taxonomic scope" value="Bacteria"/>
</dbReference>
<evidence type="ECO:0000313" key="2">
    <source>
        <dbReference type="EMBL" id="ACY96841.1"/>
    </source>
</evidence>
<dbReference type="AlphaFoldDB" id="D1A9E5"/>
<dbReference type="RefSeq" id="WP_012851625.1">
    <property type="nucleotide sequence ID" value="NC_013510.1"/>
</dbReference>
<dbReference type="HOGENOM" id="CLU_1314876_0_0_11"/>
<dbReference type="EMBL" id="CP001738">
    <property type="protein sequence ID" value="ACY96841.1"/>
    <property type="molecule type" value="Genomic_DNA"/>
</dbReference>
<dbReference type="Proteomes" id="UP000001918">
    <property type="component" value="Chromosome"/>
</dbReference>
<feature type="region of interest" description="Disordered" evidence="1">
    <location>
        <begin position="135"/>
        <end position="186"/>
    </location>
</feature>
<dbReference type="KEGG" id="tcu:Tcur_1258"/>
<accession>D1A9E5</accession>
<name>D1A9E5_THECD</name>
<organism evidence="2 3">
    <name type="scientific">Thermomonospora curvata (strain ATCC 19995 / DSM 43183 / JCM 3096 / KCTC 9072 / NBRC 15933 / NCIMB 10081 / Henssen B9)</name>
    <dbReference type="NCBI Taxonomy" id="471852"/>
    <lineage>
        <taxon>Bacteria</taxon>
        <taxon>Bacillati</taxon>
        <taxon>Actinomycetota</taxon>
        <taxon>Actinomycetes</taxon>
        <taxon>Streptosporangiales</taxon>
        <taxon>Thermomonosporaceae</taxon>
        <taxon>Thermomonospora</taxon>
    </lineage>
</organism>
<reference evidence="2 3" key="1">
    <citation type="journal article" date="2011" name="Stand. Genomic Sci.">
        <title>Complete genome sequence of Thermomonospora curvata type strain (B9).</title>
        <authorList>
            <person name="Chertkov O."/>
            <person name="Sikorski J."/>
            <person name="Nolan M."/>
            <person name="Lapidus A."/>
            <person name="Lucas S."/>
            <person name="Del Rio T.G."/>
            <person name="Tice H."/>
            <person name="Cheng J.F."/>
            <person name="Goodwin L."/>
            <person name="Pitluck S."/>
            <person name="Liolios K."/>
            <person name="Ivanova N."/>
            <person name="Mavromatis K."/>
            <person name="Mikhailova N."/>
            <person name="Ovchinnikova G."/>
            <person name="Pati A."/>
            <person name="Chen A."/>
            <person name="Palaniappan K."/>
            <person name="Djao O.D."/>
            <person name="Land M."/>
            <person name="Hauser L."/>
            <person name="Chang Y.J."/>
            <person name="Jeffries C.D."/>
            <person name="Brettin T."/>
            <person name="Han C."/>
            <person name="Detter J.C."/>
            <person name="Rohde M."/>
            <person name="Goker M."/>
            <person name="Woyke T."/>
            <person name="Bristow J."/>
            <person name="Eisen J.A."/>
            <person name="Markowitz V."/>
            <person name="Hugenholtz P."/>
            <person name="Klenk H.P."/>
            <person name="Kyrpides N.C."/>
        </authorList>
    </citation>
    <scope>NUCLEOTIDE SEQUENCE [LARGE SCALE GENOMIC DNA]</scope>
    <source>
        <strain evidence="3">ATCC 19995 / DSM 43183 / JCM 3096 / KCTC 9072 / NBRC 15933 / NCIMB 10081 / Henssen B9</strain>
    </source>
</reference>